<feature type="domain" description="DUF1731" evidence="3">
    <location>
        <begin position="255"/>
        <end position="301"/>
    </location>
</feature>
<dbReference type="PANTHER" id="PTHR11092:SF0">
    <property type="entry name" value="EPIMERASE FAMILY PROTEIN SDR39U1"/>
    <property type="match status" value="1"/>
</dbReference>
<evidence type="ECO:0000313" key="5">
    <source>
        <dbReference type="Proteomes" id="UP000196531"/>
    </source>
</evidence>
<reference evidence="5" key="1">
    <citation type="journal article" date="2017" name="Proc. Natl. Acad. Sci. U.S.A.">
        <title>Simulation of Deepwater Horizon oil plume reveals substrate specialization within a complex community of hydrocarbon-degraders.</title>
        <authorList>
            <person name="Hu P."/>
            <person name="Dubinsky E.A."/>
            <person name="Probst A.J."/>
            <person name="Wang J."/>
            <person name="Sieber C.M.K."/>
            <person name="Tom L.M."/>
            <person name="Gardinali P."/>
            <person name="Banfield J.F."/>
            <person name="Atlas R.M."/>
            <person name="Andersen G.L."/>
        </authorList>
    </citation>
    <scope>NUCLEOTIDE SEQUENCE [LARGE SCALE GENOMIC DNA]</scope>
</reference>
<dbReference type="InterPro" id="IPR010099">
    <property type="entry name" value="SDR39U1"/>
</dbReference>
<dbReference type="Pfam" id="PF08338">
    <property type="entry name" value="DUF1731"/>
    <property type="match status" value="1"/>
</dbReference>
<gene>
    <name evidence="4" type="ORF">A9Q84_06130</name>
</gene>
<evidence type="ECO:0000259" key="3">
    <source>
        <dbReference type="Pfam" id="PF08338"/>
    </source>
</evidence>
<evidence type="ECO:0000259" key="2">
    <source>
        <dbReference type="Pfam" id="PF01370"/>
    </source>
</evidence>
<dbReference type="SUPFAM" id="SSF51735">
    <property type="entry name" value="NAD(P)-binding Rossmann-fold domains"/>
    <property type="match status" value="1"/>
</dbReference>
<dbReference type="InterPro" id="IPR013549">
    <property type="entry name" value="DUF1731"/>
</dbReference>
<dbReference type="NCBIfam" id="TIGR01777">
    <property type="entry name" value="yfcH"/>
    <property type="match status" value="1"/>
</dbReference>
<dbReference type="Gene3D" id="3.40.50.720">
    <property type="entry name" value="NAD(P)-binding Rossmann-like Domain"/>
    <property type="match status" value="1"/>
</dbReference>
<evidence type="ECO:0000313" key="4">
    <source>
        <dbReference type="EMBL" id="OUR97776.1"/>
    </source>
</evidence>
<dbReference type="InterPro" id="IPR036291">
    <property type="entry name" value="NAD(P)-bd_dom_sf"/>
</dbReference>
<dbReference type="EMBL" id="MAAO01000005">
    <property type="protein sequence ID" value="OUR97776.1"/>
    <property type="molecule type" value="Genomic_DNA"/>
</dbReference>
<protein>
    <submittedName>
        <fullName evidence="4">TIGR01777 family protein</fullName>
    </submittedName>
</protein>
<name>A0A1Y5F9I5_9BACT</name>
<proteinExistence type="inferred from homology"/>
<dbReference type="Proteomes" id="UP000196531">
    <property type="component" value="Unassembled WGS sequence"/>
</dbReference>
<dbReference type="InterPro" id="IPR001509">
    <property type="entry name" value="Epimerase_deHydtase"/>
</dbReference>
<comment type="similarity">
    <text evidence="1">Belongs to the NAD(P)-dependent epimerase/dehydratase family. SDR39U1 subfamily.</text>
</comment>
<dbReference type="PANTHER" id="PTHR11092">
    <property type="entry name" value="SUGAR NUCLEOTIDE EPIMERASE RELATED"/>
    <property type="match status" value="1"/>
</dbReference>
<dbReference type="AlphaFoldDB" id="A0A1Y5F9I5"/>
<sequence length="305" mass="34343">MKTVLITGATGLVGQKLCIKLVADGYTLKVLTRNIKRAEEKVKVPCTFYEWDTASLPPKESIQGTDIVINLMGENIAQKRWSKLQRAEIHRSRVQGTKFLVEGLNKFLERDLDLFISTSAIGYYKSNTNIRLDELSEKADSFLSKVCQDWEKEASLLRKSKRNLITRLGVVLDINGGMIKKLSPIYKLALGGPIGFGHRIISWIHIDDLVNIYLMAIKNEKYEGVVNATAPYPTSSTEFSHAMARAIGLPDLFPVPPVILKIVFGELSCLMLDSVEVYPRKLEKLGHRYIFSEIGQAINQIFKKN</sequence>
<comment type="caution">
    <text evidence="4">The sequence shown here is derived from an EMBL/GenBank/DDBJ whole genome shotgun (WGS) entry which is preliminary data.</text>
</comment>
<dbReference type="Pfam" id="PF01370">
    <property type="entry name" value="Epimerase"/>
    <property type="match status" value="1"/>
</dbReference>
<accession>A0A1Y5F9I5</accession>
<evidence type="ECO:0000256" key="1">
    <source>
        <dbReference type="ARBA" id="ARBA00009353"/>
    </source>
</evidence>
<feature type="domain" description="NAD-dependent epimerase/dehydratase" evidence="2">
    <location>
        <begin position="4"/>
        <end position="121"/>
    </location>
</feature>
<organism evidence="4 5">
    <name type="scientific">Halobacteriovorax marinus</name>
    <dbReference type="NCBI Taxonomy" id="97084"/>
    <lineage>
        <taxon>Bacteria</taxon>
        <taxon>Pseudomonadati</taxon>
        <taxon>Bdellovibrionota</taxon>
        <taxon>Bacteriovoracia</taxon>
        <taxon>Bacteriovoracales</taxon>
        <taxon>Halobacteriovoraceae</taxon>
        <taxon>Halobacteriovorax</taxon>
    </lineage>
</organism>